<dbReference type="Proteomes" id="UP000789759">
    <property type="component" value="Unassembled WGS sequence"/>
</dbReference>
<keyword evidence="2" id="KW-1185">Reference proteome</keyword>
<proteinExistence type="predicted"/>
<evidence type="ECO:0000313" key="1">
    <source>
        <dbReference type="EMBL" id="CAG8563262.1"/>
    </source>
</evidence>
<dbReference type="EMBL" id="CAJVQA010003002">
    <property type="protein sequence ID" value="CAG8563262.1"/>
    <property type="molecule type" value="Genomic_DNA"/>
</dbReference>
<reference evidence="1" key="1">
    <citation type="submission" date="2021-06" db="EMBL/GenBank/DDBJ databases">
        <authorList>
            <person name="Kallberg Y."/>
            <person name="Tangrot J."/>
            <person name="Rosling A."/>
        </authorList>
    </citation>
    <scope>NUCLEOTIDE SEQUENCE</scope>
    <source>
        <strain evidence="1">FL966</strain>
    </source>
</reference>
<gene>
    <name evidence="1" type="ORF">CPELLU_LOCUS5303</name>
</gene>
<comment type="caution">
    <text evidence="1">The sequence shown here is derived from an EMBL/GenBank/DDBJ whole genome shotgun (WGS) entry which is preliminary data.</text>
</comment>
<sequence>MFSTCYQYNYKILANLNNIDDKLEKTRSALDEFEDAKYIEEN</sequence>
<evidence type="ECO:0000313" key="2">
    <source>
        <dbReference type="Proteomes" id="UP000789759"/>
    </source>
</evidence>
<accession>A0A9N9BFV3</accession>
<protein>
    <submittedName>
        <fullName evidence="1">8500_t:CDS:1</fullName>
    </submittedName>
</protein>
<organism evidence="1 2">
    <name type="scientific">Cetraspora pellucida</name>
    <dbReference type="NCBI Taxonomy" id="1433469"/>
    <lineage>
        <taxon>Eukaryota</taxon>
        <taxon>Fungi</taxon>
        <taxon>Fungi incertae sedis</taxon>
        <taxon>Mucoromycota</taxon>
        <taxon>Glomeromycotina</taxon>
        <taxon>Glomeromycetes</taxon>
        <taxon>Diversisporales</taxon>
        <taxon>Gigasporaceae</taxon>
        <taxon>Cetraspora</taxon>
    </lineage>
</organism>
<dbReference type="AlphaFoldDB" id="A0A9N9BFV3"/>
<name>A0A9N9BFV3_9GLOM</name>